<dbReference type="InterPro" id="IPR036527">
    <property type="entry name" value="SCP2_sterol-bd_dom_sf"/>
</dbReference>
<proteinExistence type="inferred from homology"/>
<dbReference type="InterPro" id="IPR051554">
    <property type="entry name" value="Acetyltransferase_Eis"/>
</dbReference>
<dbReference type="PANTHER" id="PTHR37817">
    <property type="entry name" value="N-ACETYLTRANSFERASE EIS"/>
    <property type="match status" value="1"/>
</dbReference>
<dbReference type="Gene3D" id="3.40.630.30">
    <property type="match status" value="2"/>
</dbReference>
<dbReference type="GO" id="GO:0034069">
    <property type="term" value="F:aminoglycoside N-acetyltransferase activity"/>
    <property type="evidence" value="ECO:0007669"/>
    <property type="project" value="TreeGrafter"/>
</dbReference>
<dbReference type="InterPro" id="IPR025559">
    <property type="entry name" value="Eis_dom"/>
</dbReference>
<evidence type="ECO:0000313" key="5">
    <source>
        <dbReference type="EMBL" id="SVA30435.1"/>
    </source>
</evidence>
<dbReference type="SUPFAM" id="SSF55729">
    <property type="entry name" value="Acyl-CoA N-acyltransferases (Nat)"/>
    <property type="match status" value="1"/>
</dbReference>
<dbReference type="HAMAP" id="MF_01812">
    <property type="entry name" value="Eis"/>
    <property type="match status" value="1"/>
</dbReference>
<dbReference type="AlphaFoldDB" id="A0A381UQJ6"/>
<dbReference type="InterPro" id="IPR022902">
    <property type="entry name" value="NAcTrfase_Eis"/>
</dbReference>
<sequence length="397" mass="45077">MTIKLRTSTWNDFPSVKVINARGENGYRSQVDFDAHRLVFTPDRSIMAFDGKNMVGNALSYEMDMYIPGGISKIAAVASVSVQATHRRKGINKSIMKYQLEDIHSRQEPLAVLQASESIIYGRYGYGMASFESNLEIEKTRSAYAIDHASEGQPYFIEESEAREIFPQIYAKAIENRVGMVRRRENWWEFRFREPGLKGGDPKSWFVKYQKNGEADGYLRYTINDAELNIIELIASSHEAYSSLWRLCLDMDLVDIIKAEHRPADEELKWMLADPRRLVEHSSDRYWVRLVDVKKALSQRSYSVDGSLTLEVKDSFLPWNQEVVELRSESGESSCATSNKTPDIVLSAGDLGAVYLGGINFSTLLAAGRIEEITKGSVSKANLMFSTKRKPWGFDGW</sequence>
<evidence type="ECO:0000259" key="3">
    <source>
        <dbReference type="Pfam" id="PF13530"/>
    </source>
</evidence>
<dbReference type="Pfam" id="PF17668">
    <property type="entry name" value="Acetyltransf_17"/>
    <property type="match status" value="1"/>
</dbReference>
<dbReference type="PANTHER" id="PTHR37817:SF1">
    <property type="entry name" value="N-ACETYLTRANSFERASE EIS"/>
    <property type="match status" value="1"/>
</dbReference>
<name>A0A381UQJ6_9ZZZZ</name>
<feature type="domain" description="Enhanced intracellular survival protein" evidence="3">
    <location>
        <begin position="293"/>
        <end position="392"/>
    </location>
</feature>
<dbReference type="EMBL" id="UINC01006925">
    <property type="protein sequence ID" value="SVA30435.1"/>
    <property type="molecule type" value="Genomic_DNA"/>
</dbReference>
<organism evidence="5">
    <name type="scientific">marine metagenome</name>
    <dbReference type="NCBI Taxonomy" id="408172"/>
    <lineage>
        <taxon>unclassified sequences</taxon>
        <taxon>metagenomes</taxon>
        <taxon>ecological metagenomes</taxon>
    </lineage>
</organism>
<protein>
    <recommendedName>
        <fullName evidence="6">N-acetyltransferase domain-containing protein</fullName>
    </recommendedName>
</protein>
<evidence type="ECO:0008006" key="6">
    <source>
        <dbReference type="Google" id="ProtNLM"/>
    </source>
</evidence>
<evidence type="ECO:0000256" key="1">
    <source>
        <dbReference type="ARBA" id="ARBA00022679"/>
    </source>
</evidence>
<dbReference type="InterPro" id="IPR016181">
    <property type="entry name" value="Acyl_CoA_acyltransferase"/>
</dbReference>
<evidence type="ECO:0000259" key="4">
    <source>
        <dbReference type="Pfam" id="PF17668"/>
    </source>
</evidence>
<dbReference type="Gene3D" id="3.30.1050.10">
    <property type="entry name" value="SCP2 sterol-binding domain"/>
    <property type="match status" value="1"/>
</dbReference>
<dbReference type="Pfam" id="PF13530">
    <property type="entry name" value="SCP2_2"/>
    <property type="match status" value="1"/>
</dbReference>
<accession>A0A381UQJ6</accession>
<dbReference type="NCBIfam" id="NF002367">
    <property type="entry name" value="PRK01346.1-4"/>
    <property type="match status" value="1"/>
</dbReference>
<reference evidence="5" key="1">
    <citation type="submission" date="2018-05" db="EMBL/GenBank/DDBJ databases">
        <authorList>
            <person name="Lanie J.A."/>
            <person name="Ng W.-L."/>
            <person name="Kazmierczak K.M."/>
            <person name="Andrzejewski T.M."/>
            <person name="Davidsen T.M."/>
            <person name="Wayne K.J."/>
            <person name="Tettelin H."/>
            <person name="Glass J.I."/>
            <person name="Rusch D."/>
            <person name="Podicherti R."/>
            <person name="Tsui H.-C.T."/>
            <person name="Winkler M.E."/>
        </authorList>
    </citation>
    <scope>NUCLEOTIDE SEQUENCE</scope>
</reference>
<dbReference type="SUPFAM" id="SSF55718">
    <property type="entry name" value="SCP-like"/>
    <property type="match status" value="1"/>
</dbReference>
<dbReference type="GO" id="GO:0030649">
    <property type="term" value="P:aminoglycoside antibiotic catabolic process"/>
    <property type="evidence" value="ECO:0007669"/>
    <property type="project" value="TreeGrafter"/>
</dbReference>
<gene>
    <name evidence="5" type="ORF">METZ01_LOCUS83289</name>
</gene>
<keyword evidence="2" id="KW-0012">Acyltransferase</keyword>
<keyword evidence="1" id="KW-0808">Transferase</keyword>
<feature type="domain" description="Eis-like acetyltransferase" evidence="4">
    <location>
        <begin position="179"/>
        <end position="282"/>
    </location>
</feature>
<dbReference type="InterPro" id="IPR041380">
    <property type="entry name" value="Acetyltransf_17"/>
</dbReference>
<evidence type="ECO:0000256" key="2">
    <source>
        <dbReference type="ARBA" id="ARBA00023315"/>
    </source>
</evidence>
<dbReference type="Pfam" id="PF13527">
    <property type="entry name" value="Acetyltransf_9"/>
    <property type="match status" value="1"/>
</dbReference>